<feature type="region of interest" description="Disordered" evidence="1">
    <location>
        <begin position="1"/>
        <end position="39"/>
    </location>
</feature>
<feature type="transmembrane region" description="Helical" evidence="2">
    <location>
        <begin position="66"/>
        <end position="90"/>
    </location>
</feature>
<feature type="transmembrane region" description="Helical" evidence="2">
    <location>
        <begin position="163"/>
        <end position="184"/>
    </location>
</feature>
<keyword evidence="2" id="KW-0812">Transmembrane</keyword>
<dbReference type="RefSeq" id="WP_386722232.1">
    <property type="nucleotide sequence ID" value="NZ_JBHRSZ010000006.1"/>
</dbReference>
<protein>
    <submittedName>
        <fullName evidence="3">Uncharacterized protein</fullName>
    </submittedName>
</protein>
<feature type="transmembrane region" description="Helical" evidence="2">
    <location>
        <begin position="309"/>
        <end position="328"/>
    </location>
</feature>
<comment type="caution">
    <text evidence="3">The sequence shown here is derived from an EMBL/GenBank/DDBJ whole genome shotgun (WGS) entry which is preliminary data.</text>
</comment>
<evidence type="ECO:0000256" key="1">
    <source>
        <dbReference type="SAM" id="MobiDB-lite"/>
    </source>
</evidence>
<proteinExistence type="predicted"/>
<name>A0ABV7HIN9_9GAMM</name>
<feature type="transmembrane region" description="Helical" evidence="2">
    <location>
        <begin position="120"/>
        <end position="142"/>
    </location>
</feature>
<sequence length="898" mass="100092">MSTDTPPVEEQTKSSDETASLYKVRADQGVPGSDEPNLSKYDHDHSVMNIQYATAVRFETPVVPSFSVFGSLLSVLSLLLMTVLSVAMFMQLTGLGQAYDVIPLAIFENLPTGELASWTWVPFLFTIFGAGLGFLYEGSLLVTGQPFQLMKTKFGQFIQSIRFLNLAPVVASLFFFTCSMMIAQVELRTALLYLSGAAAFGLGFALFYGGAQTAVSLTLLGTQVAQIIIVLSATVTPPGGELVTQLLIGQALLQMTSLLIGTSNPYKSTAFHIISSISGVLLFMAIMEATIASPGFSEKMAIALPQGSLLLWGFIASCAIGLIAVAVVSPKTLASWRSQTSQLIWAPLYFFLVSAKRFPKPFNLSTVYDNNPPEQTQLKPYYQVHTEFLLQSLSIPAAVKLEKNVTIFKKLVNKIVGIFKVIALLDHFFPQAKISVPIETKPRLPIWSDGEEYWPNLFTKKIFGLTIPGYGGHMEKTPEPVIDAYKAGQLMAYLTEFGVAATFAKACLEKGPGYLVSDFSFLENYETKPDYESYGGKAYFKINNDKECLELISIVAPHSDQEIPADPNSGTFRYAESLVLASMYYQVISGKHLAEIHMTYNLVEVAMHNAFDVQGQWTHPFRTFLYLHFFSHELAEEITTEHLVQEGAVFTQIFATTHDSLINHLNDCYHDFHYGEDENFEERAALMTMPPKPGETQDKILPNACINWELEYFGIWHKYTTALIDIIYPNDDAVKEDQYLQDFHSALLEVLVNGLPNRYQAFKTKEGVARFAADTIHHTVVRHQVYGTTGVKAALDPRIGSPQIPRDLGTPAVDEWRSLAYVALATGRARFTLLMNDFTYLLDGIDANYKQQMKPVFDQLQTDLKALEEKWNSTEDEKEYNINYFRAVPSKLHTGPGY</sequence>
<evidence type="ECO:0000313" key="3">
    <source>
        <dbReference type="EMBL" id="MFC3152305.1"/>
    </source>
</evidence>
<keyword evidence="2" id="KW-1133">Transmembrane helix</keyword>
<evidence type="ECO:0000256" key="2">
    <source>
        <dbReference type="SAM" id="Phobius"/>
    </source>
</evidence>
<evidence type="ECO:0000313" key="4">
    <source>
        <dbReference type="Proteomes" id="UP001595476"/>
    </source>
</evidence>
<keyword evidence="2" id="KW-0472">Membrane</keyword>
<feature type="transmembrane region" description="Helical" evidence="2">
    <location>
        <begin position="273"/>
        <end position="297"/>
    </location>
</feature>
<gene>
    <name evidence="3" type="ORF">ACFOEK_14815</name>
</gene>
<dbReference type="SUPFAM" id="SSF48484">
    <property type="entry name" value="Lipoxigenase"/>
    <property type="match status" value="1"/>
</dbReference>
<dbReference type="EMBL" id="JBHRSZ010000006">
    <property type="protein sequence ID" value="MFC3152305.1"/>
    <property type="molecule type" value="Genomic_DNA"/>
</dbReference>
<organism evidence="3 4">
    <name type="scientific">Litoribrevibacter euphylliae</name>
    <dbReference type="NCBI Taxonomy" id="1834034"/>
    <lineage>
        <taxon>Bacteria</taxon>
        <taxon>Pseudomonadati</taxon>
        <taxon>Pseudomonadota</taxon>
        <taxon>Gammaproteobacteria</taxon>
        <taxon>Oceanospirillales</taxon>
        <taxon>Oceanospirillaceae</taxon>
        <taxon>Litoribrevibacter</taxon>
    </lineage>
</organism>
<dbReference type="InterPro" id="IPR036226">
    <property type="entry name" value="LipOase_C_sf"/>
</dbReference>
<accession>A0ABV7HIN9</accession>
<dbReference type="Gene3D" id="1.20.245.10">
    <property type="entry name" value="Lipoxygenase-1, Domain 5"/>
    <property type="match status" value="1"/>
</dbReference>
<reference evidence="4" key="1">
    <citation type="journal article" date="2019" name="Int. J. Syst. Evol. Microbiol.">
        <title>The Global Catalogue of Microorganisms (GCM) 10K type strain sequencing project: providing services to taxonomists for standard genome sequencing and annotation.</title>
        <authorList>
            <consortium name="The Broad Institute Genomics Platform"/>
            <consortium name="The Broad Institute Genome Sequencing Center for Infectious Disease"/>
            <person name="Wu L."/>
            <person name="Ma J."/>
        </authorList>
    </citation>
    <scope>NUCLEOTIDE SEQUENCE [LARGE SCALE GENOMIC DNA]</scope>
    <source>
        <strain evidence="4">KCTC 52438</strain>
    </source>
</reference>
<keyword evidence="4" id="KW-1185">Reference proteome</keyword>
<dbReference type="Proteomes" id="UP001595476">
    <property type="component" value="Unassembled WGS sequence"/>
</dbReference>